<reference evidence="1" key="1">
    <citation type="journal article" date="2015" name="PeerJ">
        <title>First genomic representation of candidate bacterial phylum KSB3 points to enhanced environmental sensing as a trigger of wastewater bulking.</title>
        <authorList>
            <person name="Sekiguchi Y."/>
            <person name="Ohashi A."/>
            <person name="Parks D.H."/>
            <person name="Yamauchi T."/>
            <person name="Tyson G.W."/>
            <person name="Hugenholtz P."/>
        </authorList>
    </citation>
    <scope>NUCLEOTIDE SEQUENCE [LARGE SCALE GENOMIC DNA]</scope>
</reference>
<gene>
    <name evidence="1" type="ORF">U14_04368</name>
</gene>
<dbReference type="STRING" id="1499966.U14_04368"/>
<dbReference type="EMBL" id="DF820459">
    <property type="protein sequence ID" value="GAK53108.1"/>
    <property type="molecule type" value="Genomic_DNA"/>
</dbReference>
<evidence type="ECO:0000313" key="1">
    <source>
        <dbReference type="EMBL" id="GAK53108.1"/>
    </source>
</evidence>
<proteinExistence type="predicted"/>
<evidence type="ECO:0000313" key="2">
    <source>
        <dbReference type="Proteomes" id="UP000030700"/>
    </source>
</evidence>
<dbReference type="HOGENOM" id="CLU_128678_2_1_0"/>
<dbReference type="Proteomes" id="UP000030700">
    <property type="component" value="Unassembled WGS sequence"/>
</dbReference>
<protein>
    <submittedName>
        <fullName evidence="1">BH1959 protein</fullName>
    </submittedName>
</protein>
<name>A0A0S6W408_9BACT</name>
<keyword evidence="2" id="KW-1185">Reference proteome</keyword>
<organism evidence="1">
    <name type="scientific">Candidatus Moduliflexus flocculans</name>
    <dbReference type="NCBI Taxonomy" id="1499966"/>
    <lineage>
        <taxon>Bacteria</taxon>
        <taxon>Candidatus Moduliflexota</taxon>
        <taxon>Candidatus Moduliflexia</taxon>
        <taxon>Candidatus Moduliflexales</taxon>
        <taxon>Candidatus Moduliflexaceae</taxon>
    </lineage>
</organism>
<sequence length="130" mass="15161">MVLHESPHAKVEWLEKHAVILKRFTGFIKGDELKSAFNAGYECLKKNHGRKWLSDNRGLPVYKPEDIDWINNDWFPKTLAAGWKYWALVEPESAIGVMTMKKFQFYTDQGILLETFESVEKALEWLDSVN</sequence>
<dbReference type="AlphaFoldDB" id="A0A0S6W408"/>
<accession>A0A0S6W408</accession>